<keyword evidence="3" id="KW-0547">Nucleotide-binding</keyword>
<comment type="similarity">
    <text evidence="1">Belongs to the ABC transporter superfamily.</text>
</comment>
<dbReference type="EMBL" id="SRLB01000040">
    <property type="protein sequence ID" value="TGD94744.1"/>
    <property type="molecule type" value="Genomic_DNA"/>
</dbReference>
<dbReference type="Gene3D" id="3.40.50.300">
    <property type="entry name" value="P-loop containing nucleotide triphosphate hydrolases"/>
    <property type="match status" value="1"/>
</dbReference>
<dbReference type="InterPro" id="IPR027417">
    <property type="entry name" value="P-loop_NTPase"/>
</dbReference>
<dbReference type="AlphaFoldDB" id="A0A4Z0NGG7"/>
<evidence type="ECO:0000313" key="7">
    <source>
        <dbReference type="EMBL" id="TGD94744.1"/>
    </source>
</evidence>
<dbReference type="PROSITE" id="PS00211">
    <property type="entry name" value="ABC_TRANSPORTER_1"/>
    <property type="match status" value="1"/>
</dbReference>
<dbReference type="SUPFAM" id="SSF52540">
    <property type="entry name" value="P-loop containing nucleoside triphosphate hydrolases"/>
    <property type="match status" value="1"/>
</dbReference>
<gene>
    <name evidence="7" type="ORF">EU555_31445</name>
</gene>
<dbReference type="FunFam" id="3.40.50.300:FF:000425">
    <property type="entry name" value="Probable ABC transporter, ATP-binding subunit"/>
    <property type="match status" value="1"/>
</dbReference>
<accession>A0A4Z0NGG7</accession>
<feature type="compositionally biased region" description="Basic and acidic residues" evidence="5">
    <location>
        <begin position="260"/>
        <end position="275"/>
    </location>
</feature>
<dbReference type="RefSeq" id="WP_135419275.1">
    <property type="nucleotide sequence ID" value="NZ_SRLB01000040.1"/>
</dbReference>
<dbReference type="SMART" id="SM00382">
    <property type="entry name" value="AAA"/>
    <property type="match status" value="1"/>
</dbReference>
<reference evidence="7 8" key="1">
    <citation type="submission" date="2019-04" db="EMBL/GenBank/DDBJ databases">
        <authorList>
            <person name="Feng G."/>
            <person name="Zhu H."/>
        </authorList>
    </citation>
    <scope>NUCLEOTIDE SEQUENCE [LARGE SCALE GENOMIC DNA]</scope>
    <source>
        <strain evidence="7 8">6HR-1</strain>
    </source>
</reference>
<dbReference type="PANTHER" id="PTHR43117">
    <property type="entry name" value="OSMOPROTECTANT IMPORT ATP-BINDING PROTEIN OSMV"/>
    <property type="match status" value="1"/>
</dbReference>
<dbReference type="GO" id="GO:0016887">
    <property type="term" value="F:ATP hydrolysis activity"/>
    <property type="evidence" value="ECO:0007669"/>
    <property type="project" value="InterPro"/>
</dbReference>
<sequence>MIRFEGAGKTYPGQARPALDAFDLAVETGTTCVLIGPSGCGKSTALQMVNRLVTPDAGRVRVEGRDVAGLDPIALRRRIGYVLQGVGLFPHRTVAQNVATVPGLLGWPRRRIAERVDAMLDLVGLAPGEYRDRRPDALSGGQRQRVGVARALAADPPVLLMDEPFGAVDPVARARLQDEVREILSRLAKTVLMVTHDIDEAVRMGDTVALMREGRLVQVAAPATLLAAPVDAFVAEFVGSDRLLRRLALLPARHYAEPVPARHDAEPVPARDRSETSPAGAAPVLAPDASLKEALSLMLASGRERVDLGDGTGQVTLAALRAAAGASAGTKRPSPETPPS</sequence>
<dbReference type="InterPro" id="IPR003593">
    <property type="entry name" value="AAA+_ATPase"/>
</dbReference>
<proteinExistence type="inferred from homology"/>
<keyword evidence="8" id="KW-1185">Reference proteome</keyword>
<evidence type="ECO:0000256" key="3">
    <source>
        <dbReference type="ARBA" id="ARBA00022741"/>
    </source>
</evidence>
<organism evidence="7 8">
    <name type="scientific">Methylobacterium nonmethylotrophicum</name>
    <dbReference type="NCBI Taxonomy" id="1141884"/>
    <lineage>
        <taxon>Bacteria</taxon>
        <taxon>Pseudomonadati</taxon>
        <taxon>Pseudomonadota</taxon>
        <taxon>Alphaproteobacteria</taxon>
        <taxon>Hyphomicrobiales</taxon>
        <taxon>Methylobacteriaceae</taxon>
        <taxon>Methylobacterium</taxon>
    </lineage>
</organism>
<evidence type="ECO:0000256" key="1">
    <source>
        <dbReference type="ARBA" id="ARBA00005417"/>
    </source>
</evidence>
<evidence type="ECO:0000256" key="4">
    <source>
        <dbReference type="ARBA" id="ARBA00022840"/>
    </source>
</evidence>
<dbReference type="InterPro" id="IPR003439">
    <property type="entry name" value="ABC_transporter-like_ATP-bd"/>
</dbReference>
<comment type="caution">
    <text evidence="7">The sequence shown here is derived from an EMBL/GenBank/DDBJ whole genome shotgun (WGS) entry which is preliminary data.</text>
</comment>
<evidence type="ECO:0000256" key="2">
    <source>
        <dbReference type="ARBA" id="ARBA00022448"/>
    </source>
</evidence>
<protein>
    <submittedName>
        <fullName evidence="7">ATP-binding cassette domain-containing protein</fullName>
    </submittedName>
</protein>
<dbReference type="GO" id="GO:0005524">
    <property type="term" value="F:ATP binding"/>
    <property type="evidence" value="ECO:0007669"/>
    <property type="project" value="UniProtKB-KW"/>
</dbReference>
<dbReference type="Proteomes" id="UP000297535">
    <property type="component" value="Unassembled WGS sequence"/>
</dbReference>
<name>A0A4Z0NGG7_9HYPH</name>
<keyword evidence="2" id="KW-0813">Transport</keyword>
<dbReference type="GO" id="GO:0015697">
    <property type="term" value="P:quaternary ammonium group transport"/>
    <property type="evidence" value="ECO:0007669"/>
    <property type="project" value="UniProtKB-ARBA"/>
</dbReference>
<dbReference type="PROSITE" id="PS50893">
    <property type="entry name" value="ABC_TRANSPORTER_2"/>
    <property type="match status" value="1"/>
</dbReference>
<dbReference type="OrthoDB" id="9802264at2"/>
<dbReference type="Pfam" id="PF00005">
    <property type="entry name" value="ABC_tran"/>
    <property type="match status" value="1"/>
</dbReference>
<evidence type="ECO:0000256" key="5">
    <source>
        <dbReference type="SAM" id="MobiDB-lite"/>
    </source>
</evidence>
<evidence type="ECO:0000259" key="6">
    <source>
        <dbReference type="PROSITE" id="PS50893"/>
    </source>
</evidence>
<evidence type="ECO:0000313" key="8">
    <source>
        <dbReference type="Proteomes" id="UP000297535"/>
    </source>
</evidence>
<dbReference type="PANTHER" id="PTHR43117:SF4">
    <property type="entry name" value="OSMOPROTECTANT IMPORT ATP-BINDING PROTEIN OSMV"/>
    <property type="match status" value="1"/>
</dbReference>
<keyword evidence="4 7" id="KW-0067">ATP-binding</keyword>
<dbReference type="InterPro" id="IPR017871">
    <property type="entry name" value="ABC_transporter-like_CS"/>
</dbReference>
<feature type="region of interest" description="Disordered" evidence="5">
    <location>
        <begin position="260"/>
        <end position="285"/>
    </location>
</feature>
<feature type="domain" description="ABC transporter" evidence="6">
    <location>
        <begin position="2"/>
        <end position="238"/>
    </location>
</feature>